<dbReference type="InterPro" id="IPR010982">
    <property type="entry name" value="Lambda_DNA-bd_dom_sf"/>
</dbReference>
<reference evidence="3 4" key="1">
    <citation type="submission" date="2019-06" db="EMBL/GenBank/DDBJ databases">
        <title>Whole genome shotgun sequence of Corynebacterium variabile NBRC 15286.</title>
        <authorList>
            <person name="Hosoyama A."/>
            <person name="Uohara A."/>
            <person name="Ohji S."/>
            <person name="Ichikawa N."/>
        </authorList>
    </citation>
    <scope>NUCLEOTIDE SEQUENCE [LARGE SCALE GENOMIC DNA]</scope>
    <source>
        <strain evidence="3 4">NBRC 15286</strain>
    </source>
</reference>
<dbReference type="InterPro" id="IPR001387">
    <property type="entry name" value="Cro/C1-type_HTH"/>
</dbReference>
<protein>
    <recommendedName>
        <fullName evidence="2">HTH cro/C1-type domain-containing protein</fullName>
    </recommendedName>
</protein>
<name>A0A4Y4C6Q3_9CORY</name>
<organism evidence="3 4">
    <name type="scientific">Corynebacterium variabile</name>
    <dbReference type="NCBI Taxonomy" id="1727"/>
    <lineage>
        <taxon>Bacteria</taxon>
        <taxon>Bacillati</taxon>
        <taxon>Actinomycetota</taxon>
        <taxon>Actinomycetes</taxon>
        <taxon>Mycobacteriales</taxon>
        <taxon>Corynebacteriaceae</taxon>
        <taxon>Corynebacterium</taxon>
    </lineage>
</organism>
<feature type="region of interest" description="Disordered" evidence="1">
    <location>
        <begin position="173"/>
        <end position="192"/>
    </location>
</feature>
<dbReference type="Gene3D" id="1.10.260.40">
    <property type="entry name" value="lambda repressor-like DNA-binding domains"/>
    <property type="match status" value="1"/>
</dbReference>
<proteinExistence type="predicted"/>
<dbReference type="SUPFAM" id="SSF47413">
    <property type="entry name" value="lambda repressor-like DNA-binding domains"/>
    <property type="match status" value="1"/>
</dbReference>
<sequence>MLDSNTWCDMGITWRDTACETLVHMDDGTEFGRYVSYAREQRGWTRTELLRRVSEQGVYLHATALKRIEDGEQVPKIHEAAALCRAFGVPVDSWSTSNRARFQLWVDGRLRDLRNLREALDRWEDGRATWPATHRAGEDPDEFAEVFRTAGTLAALRPDEIVSTWEARQEQEQLADDDMPEWWKWSNHNGPA</sequence>
<comment type="caution">
    <text evidence="3">The sequence shown here is derived from an EMBL/GenBank/DDBJ whole genome shotgun (WGS) entry which is preliminary data.</text>
</comment>
<evidence type="ECO:0000256" key="1">
    <source>
        <dbReference type="SAM" id="MobiDB-lite"/>
    </source>
</evidence>
<feature type="domain" description="HTH cro/C1-type" evidence="2">
    <location>
        <begin position="35"/>
        <end position="94"/>
    </location>
</feature>
<dbReference type="Pfam" id="PF13560">
    <property type="entry name" value="HTH_31"/>
    <property type="match status" value="1"/>
</dbReference>
<evidence type="ECO:0000259" key="2">
    <source>
        <dbReference type="PROSITE" id="PS50943"/>
    </source>
</evidence>
<dbReference type="AlphaFoldDB" id="A0A4Y4C6Q3"/>
<dbReference type="Proteomes" id="UP000319986">
    <property type="component" value="Unassembled WGS sequence"/>
</dbReference>
<dbReference type="CDD" id="cd00093">
    <property type="entry name" value="HTH_XRE"/>
    <property type="match status" value="1"/>
</dbReference>
<dbReference type="EMBL" id="BJNT01000030">
    <property type="protein sequence ID" value="GEC87572.1"/>
    <property type="molecule type" value="Genomic_DNA"/>
</dbReference>
<evidence type="ECO:0000313" key="3">
    <source>
        <dbReference type="EMBL" id="GEC87572.1"/>
    </source>
</evidence>
<evidence type="ECO:0000313" key="4">
    <source>
        <dbReference type="Proteomes" id="UP000319986"/>
    </source>
</evidence>
<dbReference type="PROSITE" id="PS50943">
    <property type="entry name" value="HTH_CROC1"/>
    <property type="match status" value="1"/>
</dbReference>
<dbReference type="GO" id="GO:0003677">
    <property type="term" value="F:DNA binding"/>
    <property type="evidence" value="ECO:0007669"/>
    <property type="project" value="InterPro"/>
</dbReference>
<accession>A0A4Y4C6Q3</accession>
<gene>
    <name evidence="3" type="ORF">CVA01_28860</name>
</gene>